<dbReference type="InterPro" id="IPR004358">
    <property type="entry name" value="Sig_transdc_His_kin-like_C"/>
</dbReference>
<feature type="region of interest" description="Disordered" evidence="8">
    <location>
        <begin position="54"/>
        <end position="185"/>
    </location>
</feature>
<sequence>MIEGIRKRLTLGYVGIFALILTILGAVVLASFAGRVAAQQDELLEQKALGTRDYVQSRLLDPPDRDERKPEEPPPGERPPRGEHHGDRERGDGPPSPPIGPIRASVDPDVGVAAVAPRGTVRAGPSRRARPPPRSASRSRVRQRRRRARGRREGRRSRAPGREDARGERPRNRPQGRRGGRRAGRAVAREVWESVRDLAFVLVPAGVGGLLLAGAGGLYLSRRAMQPVEDSFERQRTFVADASHELKTPLALVKVNAEMMRRNPGAPENGEVLEDQLSEIDRMNALLSDLLTLARLDAQRLEVDHKPFDLAVVAAEAAGRFLKRAAIEGVRLEVDVPDLLPACGDPERTGQILAALIDNAVRHTPEGGVITISGRETDGRAEASVEDTGPGIPPEHMGRIFDRFYRAEEARTRAGGGTGLGLSIARDLARAQGGDLSAGNLPRGDGGAVFRLRLPTR</sequence>
<accession>A0A6G8PVG4</accession>
<dbReference type="EC" id="2.7.13.3" evidence="3"/>
<dbReference type="PRINTS" id="PR00344">
    <property type="entry name" value="BCTRLSENSOR"/>
</dbReference>
<feature type="transmembrane region" description="Helical" evidence="9">
    <location>
        <begin position="12"/>
        <end position="33"/>
    </location>
</feature>
<dbReference type="Gene3D" id="1.10.287.130">
    <property type="match status" value="1"/>
</dbReference>
<feature type="compositionally biased region" description="Basic and acidic residues" evidence="8">
    <location>
        <begin position="61"/>
        <end position="72"/>
    </location>
</feature>
<dbReference type="PANTHER" id="PTHR43711:SF1">
    <property type="entry name" value="HISTIDINE KINASE 1"/>
    <property type="match status" value="1"/>
</dbReference>
<dbReference type="InterPro" id="IPR003594">
    <property type="entry name" value="HATPase_dom"/>
</dbReference>
<evidence type="ECO:0000256" key="1">
    <source>
        <dbReference type="ARBA" id="ARBA00000085"/>
    </source>
</evidence>
<keyword evidence="9" id="KW-1133">Transmembrane helix</keyword>
<keyword evidence="5" id="KW-0808">Transferase</keyword>
<feature type="compositionally biased region" description="Basic residues" evidence="8">
    <location>
        <begin position="125"/>
        <end position="159"/>
    </location>
</feature>
<dbReference type="EMBL" id="CP045121">
    <property type="protein sequence ID" value="QIN78201.1"/>
    <property type="molecule type" value="Genomic_DNA"/>
</dbReference>
<evidence type="ECO:0000313" key="11">
    <source>
        <dbReference type="EMBL" id="QIN78201.1"/>
    </source>
</evidence>
<dbReference type="Proteomes" id="UP000502706">
    <property type="component" value="Chromosome"/>
</dbReference>
<dbReference type="GO" id="GO:0005886">
    <property type="term" value="C:plasma membrane"/>
    <property type="evidence" value="ECO:0007669"/>
    <property type="project" value="UniProtKB-SubCell"/>
</dbReference>
<keyword evidence="4" id="KW-0597">Phosphoprotein</keyword>
<dbReference type="SUPFAM" id="SSF47384">
    <property type="entry name" value="Homodimeric domain of signal transducing histidine kinase"/>
    <property type="match status" value="1"/>
</dbReference>
<feature type="compositionally biased region" description="Basic and acidic residues" evidence="8">
    <location>
        <begin position="160"/>
        <end position="171"/>
    </location>
</feature>
<feature type="compositionally biased region" description="Basic residues" evidence="8">
    <location>
        <begin position="172"/>
        <end position="184"/>
    </location>
</feature>
<keyword evidence="9" id="KW-0812">Transmembrane</keyword>
<dbReference type="SMART" id="SM00388">
    <property type="entry name" value="HisKA"/>
    <property type="match status" value="1"/>
</dbReference>
<keyword evidence="12" id="KW-1185">Reference proteome</keyword>
<proteinExistence type="predicted"/>
<keyword evidence="6" id="KW-0418">Kinase</keyword>
<dbReference type="CDD" id="cd00075">
    <property type="entry name" value="HATPase"/>
    <property type="match status" value="1"/>
</dbReference>
<dbReference type="InterPro" id="IPR003661">
    <property type="entry name" value="HisK_dim/P_dom"/>
</dbReference>
<evidence type="ECO:0000256" key="8">
    <source>
        <dbReference type="SAM" id="MobiDB-lite"/>
    </source>
</evidence>
<feature type="compositionally biased region" description="Low complexity" evidence="8">
    <location>
        <begin position="101"/>
        <end position="124"/>
    </location>
</feature>
<comment type="catalytic activity">
    <reaction evidence="1">
        <text>ATP + protein L-histidine = ADP + protein N-phospho-L-histidine.</text>
        <dbReference type="EC" id="2.7.13.3"/>
    </reaction>
</comment>
<evidence type="ECO:0000256" key="9">
    <source>
        <dbReference type="SAM" id="Phobius"/>
    </source>
</evidence>
<keyword evidence="7" id="KW-0902">Two-component regulatory system</keyword>
<evidence type="ECO:0000256" key="4">
    <source>
        <dbReference type="ARBA" id="ARBA00022553"/>
    </source>
</evidence>
<dbReference type="InterPro" id="IPR050736">
    <property type="entry name" value="Sensor_HK_Regulatory"/>
</dbReference>
<dbReference type="SMART" id="SM00387">
    <property type="entry name" value="HATPase_c"/>
    <property type="match status" value="1"/>
</dbReference>
<evidence type="ECO:0000256" key="5">
    <source>
        <dbReference type="ARBA" id="ARBA00022679"/>
    </source>
</evidence>
<evidence type="ECO:0000256" key="7">
    <source>
        <dbReference type="ARBA" id="ARBA00023012"/>
    </source>
</evidence>
<dbReference type="RefSeq" id="WP_166395877.1">
    <property type="nucleotide sequence ID" value="NZ_CP045121.1"/>
</dbReference>
<dbReference type="GO" id="GO:0000155">
    <property type="term" value="F:phosphorelay sensor kinase activity"/>
    <property type="evidence" value="ECO:0007669"/>
    <property type="project" value="InterPro"/>
</dbReference>
<feature type="compositionally biased region" description="Basic and acidic residues" evidence="8">
    <location>
        <begin position="78"/>
        <end position="92"/>
    </location>
</feature>
<feature type="transmembrane region" description="Helical" evidence="9">
    <location>
        <begin position="198"/>
        <end position="220"/>
    </location>
</feature>
<dbReference type="SUPFAM" id="SSF55874">
    <property type="entry name" value="ATPase domain of HSP90 chaperone/DNA topoisomerase II/histidine kinase"/>
    <property type="match status" value="1"/>
</dbReference>
<dbReference type="PROSITE" id="PS50109">
    <property type="entry name" value="HIS_KIN"/>
    <property type="match status" value="1"/>
</dbReference>
<feature type="domain" description="Histidine kinase" evidence="10">
    <location>
        <begin position="241"/>
        <end position="457"/>
    </location>
</feature>
<dbReference type="InterPro" id="IPR005467">
    <property type="entry name" value="His_kinase_dom"/>
</dbReference>
<dbReference type="CDD" id="cd00082">
    <property type="entry name" value="HisKA"/>
    <property type="match status" value="1"/>
</dbReference>
<evidence type="ECO:0000256" key="6">
    <source>
        <dbReference type="ARBA" id="ARBA00022777"/>
    </source>
</evidence>
<keyword evidence="9" id="KW-0472">Membrane</keyword>
<dbReference type="Gene3D" id="3.30.565.10">
    <property type="entry name" value="Histidine kinase-like ATPase, C-terminal domain"/>
    <property type="match status" value="1"/>
</dbReference>
<dbReference type="FunFam" id="3.30.565.10:FF:000006">
    <property type="entry name" value="Sensor histidine kinase WalK"/>
    <property type="match status" value="1"/>
</dbReference>
<gene>
    <name evidence="11" type="ORF">GBA65_06385</name>
</gene>
<evidence type="ECO:0000256" key="2">
    <source>
        <dbReference type="ARBA" id="ARBA00004236"/>
    </source>
</evidence>
<comment type="subcellular location">
    <subcellularLocation>
        <location evidence="2">Cell membrane</location>
    </subcellularLocation>
</comment>
<organism evidence="11 12">
    <name type="scientific">Rubrobacter marinus</name>
    <dbReference type="NCBI Taxonomy" id="2653852"/>
    <lineage>
        <taxon>Bacteria</taxon>
        <taxon>Bacillati</taxon>
        <taxon>Actinomycetota</taxon>
        <taxon>Rubrobacteria</taxon>
        <taxon>Rubrobacterales</taxon>
        <taxon>Rubrobacteraceae</taxon>
        <taxon>Rubrobacter</taxon>
    </lineage>
</organism>
<name>A0A6G8PVG4_9ACTN</name>
<dbReference type="PANTHER" id="PTHR43711">
    <property type="entry name" value="TWO-COMPONENT HISTIDINE KINASE"/>
    <property type="match status" value="1"/>
</dbReference>
<dbReference type="KEGG" id="rmar:GBA65_06385"/>
<dbReference type="Pfam" id="PF00512">
    <property type="entry name" value="HisKA"/>
    <property type="match status" value="1"/>
</dbReference>
<dbReference type="AlphaFoldDB" id="A0A6G8PVG4"/>
<dbReference type="InterPro" id="IPR036097">
    <property type="entry name" value="HisK_dim/P_sf"/>
</dbReference>
<dbReference type="Pfam" id="PF02518">
    <property type="entry name" value="HATPase_c"/>
    <property type="match status" value="1"/>
</dbReference>
<reference evidence="11 12" key="1">
    <citation type="submission" date="2019-10" db="EMBL/GenBank/DDBJ databases">
        <title>Rubrobacter sp nov SCSIO 52915 isolated from a deep-sea sediment in the South China Sea.</title>
        <authorList>
            <person name="Chen R.W."/>
        </authorList>
    </citation>
    <scope>NUCLEOTIDE SEQUENCE [LARGE SCALE GENOMIC DNA]</scope>
    <source>
        <strain evidence="11 12">SCSIO 52915</strain>
    </source>
</reference>
<dbReference type="InterPro" id="IPR036890">
    <property type="entry name" value="HATPase_C_sf"/>
</dbReference>
<protein>
    <recommendedName>
        <fullName evidence="3">histidine kinase</fullName>
        <ecNumber evidence="3">2.7.13.3</ecNumber>
    </recommendedName>
</protein>
<evidence type="ECO:0000313" key="12">
    <source>
        <dbReference type="Proteomes" id="UP000502706"/>
    </source>
</evidence>
<evidence type="ECO:0000256" key="3">
    <source>
        <dbReference type="ARBA" id="ARBA00012438"/>
    </source>
</evidence>
<evidence type="ECO:0000259" key="10">
    <source>
        <dbReference type="PROSITE" id="PS50109"/>
    </source>
</evidence>